<name>A0A512E332_9PROT</name>
<comment type="caution">
    <text evidence="1">The sequence shown here is derived from an EMBL/GenBank/DDBJ whole genome shotgun (WGS) entry which is preliminary data.</text>
</comment>
<dbReference type="Proteomes" id="UP000321523">
    <property type="component" value="Unassembled WGS sequence"/>
</dbReference>
<sequence>MPVGDLLTVKTAQAEPEVRDLIDDATYAKLLSFAGDDGEGEADYLLGTYLLDNIERLGRSNRETNIRKILSLPNRAIRHGSMLEHVGLAKFYSEISEDPGAGSEAAFHAAVAMAVVPEDQRFKDGMDAFLMREILTAYQRSGNGSPGIADRISRTISRGGLEQLP</sequence>
<reference evidence="1 2" key="1">
    <citation type="submission" date="2019-07" db="EMBL/GenBank/DDBJ databases">
        <title>Whole genome shotgun sequence of Skermanella aerolata NBRC 106429.</title>
        <authorList>
            <person name="Hosoyama A."/>
            <person name="Uohara A."/>
            <person name="Ohji S."/>
            <person name="Ichikawa N."/>
        </authorList>
    </citation>
    <scope>NUCLEOTIDE SEQUENCE [LARGE SCALE GENOMIC DNA]</scope>
    <source>
        <strain evidence="1 2">NBRC 106429</strain>
    </source>
</reference>
<dbReference type="RefSeq" id="WP_044437498.1">
    <property type="nucleotide sequence ID" value="NZ_BJYZ01000063.1"/>
</dbReference>
<organism evidence="1 2">
    <name type="scientific">Skermanella aerolata</name>
    <dbReference type="NCBI Taxonomy" id="393310"/>
    <lineage>
        <taxon>Bacteria</taxon>
        <taxon>Pseudomonadati</taxon>
        <taxon>Pseudomonadota</taxon>
        <taxon>Alphaproteobacteria</taxon>
        <taxon>Rhodospirillales</taxon>
        <taxon>Azospirillaceae</taxon>
        <taxon>Skermanella</taxon>
    </lineage>
</organism>
<accession>A0A512E332</accession>
<protein>
    <submittedName>
        <fullName evidence="1">Uncharacterized protein</fullName>
    </submittedName>
</protein>
<evidence type="ECO:0000313" key="2">
    <source>
        <dbReference type="Proteomes" id="UP000321523"/>
    </source>
</evidence>
<gene>
    <name evidence="1" type="ORF">SAE02_72760</name>
</gene>
<proteinExistence type="predicted"/>
<dbReference type="AlphaFoldDB" id="A0A512E332"/>
<evidence type="ECO:0000313" key="1">
    <source>
        <dbReference type="EMBL" id="GEO43128.1"/>
    </source>
</evidence>
<dbReference type="EMBL" id="BJYZ01000063">
    <property type="protein sequence ID" value="GEO43128.1"/>
    <property type="molecule type" value="Genomic_DNA"/>
</dbReference>
<keyword evidence="2" id="KW-1185">Reference proteome</keyword>